<proteinExistence type="predicted"/>
<feature type="transmembrane region" description="Helical" evidence="1">
    <location>
        <begin position="64"/>
        <end position="85"/>
    </location>
</feature>
<evidence type="ECO:0000256" key="1">
    <source>
        <dbReference type="SAM" id="Phobius"/>
    </source>
</evidence>
<keyword evidence="1" id="KW-0812">Transmembrane</keyword>
<feature type="transmembrane region" description="Helical" evidence="1">
    <location>
        <begin position="33"/>
        <end position="58"/>
    </location>
</feature>
<feature type="transmembrane region" description="Helical" evidence="1">
    <location>
        <begin position="192"/>
        <end position="213"/>
    </location>
</feature>
<dbReference type="Proteomes" id="UP000297643">
    <property type="component" value="Unassembled WGS sequence"/>
</dbReference>
<organism evidence="2 3">
    <name type="scientific">Cryobacterium mannosilyticum</name>
    <dbReference type="NCBI Taxonomy" id="1259190"/>
    <lineage>
        <taxon>Bacteria</taxon>
        <taxon>Bacillati</taxon>
        <taxon>Actinomycetota</taxon>
        <taxon>Actinomycetes</taxon>
        <taxon>Micrococcales</taxon>
        <taxon>Microbacteriaceae</taxon>
        <taxon>Cryobacterium</taxon>
    </lineage>
</organism>
<keyword evidence="1" id="KW-0472">Membrane</keyword>
<keyword evidence="1" id="KW-1133">Transmembrane helix</keyword>
<feature type="transmembrane region" description="Helical" evidence="1">
    <location>
        <begin position="157"/>
        <end position="180"/>
    </location>
</feature>
<evidence type="ECO:0000313" key="3">
    <source>
        <dbReference type="Proteomes" id="UP000297643"/>
    </source>
</evidence>
<dbReference type="InterPro" id="IPR025495">
    <property type="entry name" value="DUF4386"/>
</dbReference>
<feature type="transmembrane region" description="Helical" evidence="1">
    <location>
        <begin position="97"/>
        <end position="118"/>
    </location>
</feature>
<dbReference type="AlphaFoldDB" id="A0A4R8WHQ4"/>
<name>A0A4R8WHQ4_9MICO</name>
<protein>
    <submittedName>
        <fullName evidence="2">DUF4386 domain-containing protein</fullName>
    </submittedName>
</protein>
<accession>A0A4R8WHQ4</accession>
<dbReference type="EMBL" id="SOFM01000002">
    <property type="protein sequence ID" value="TFC08080.1"/>
    <property type="molecule type" value="Genomic_DNA"/>
</dbReference>
<sequence>MVPSSYSPLHRMVTSQLETGHTMINARRIARRIGTLMLAAFLFYGIGSSLATTASAGALLTTGVAMMLLNSVAVVAIGALMLPILRLHAPAVAVGYLATRIFEGGFLAVGAIALLVGVSGANFLAYNIAMAGLGIGSLFFCVALYRSRLVPRFLAVWGFVGYASFAAGCFLELAGVAGAGLVSTVPGGLFEIFFAIWLIARGLGSTAAITVTARA</sequence>
<dbReference type="Pfam" id="PF14329">
    <property type="entry name" value="DUF4386"/>
    <property type="match status" value="1"/>
</dbReference>
<comment type="caution">
    <text evidence="2">The sequence shown here is derived from an EMBL/GenBank/DDBJ whole genome shotgun (WGS) entry which is preliminary data.</text>
</comment>
<evidence type="ECO:0000313" key="2">
    <source>
        <dbReference type="EMBL" id="TFC08080.1"/>
    </source>
</evidence>
<gene>
    <name evidence="2" type="ORF">E3O32_00220</name>
</gene>
<keyword evidence="3" id="KW-1185">Reference proteome</keyword>
<feature type="transmembrane region" description="Helical" evidence="1">
    <location>
        <begin position="124"/>
        <end position="145"/>
    </location>
</feature>
<reference evidence="2 3" key="1">
    <citation type="submission" date="2019-03" db="EMBL/GenBank/DDBJ databases">
        <title>Genomics of glacier-inhabiting Cryobacterium strains.</title>
        <authorList>
            <person name="Liu Q."/>
            <person name="Xin Y.-H."/>
        </authorList>
    </citation>
    <scope>NUCLEOTIDE SEQUENCE [LARGE SCALE GENOMIC DNA]</scope>
    <source>
        <strain evidence="2 3">RHLT2-21</strain>
    </source>
</reference>